<dbReference type="RefSeq" id="WP_330146823.1">
    <property type="nucleotide sequence ID" value="NZ_JAZDQU010000002.1"/>
</dbReference>
<comment type="caution">
    <text evidence="5">The sequence shown here is derived from an EMBL/GenBank/DDBJ whole genome shotgun (WGS) entry which is preliminary data.</text>
</comment>
<protein>
    <submittedName>
        <fullName evidence="5">Iron-sulfur cluster co-chaperone HscB C-terminal domain-containing protein</fullName>
    </submittedName>
</protein>
<dbReference type="InterPro" id="IPR009073">
    <property type="entry name" value="HscB_oligo_C"/>
</dbReference>
<dbReference type="EMBL" id="JAZDQU010000002">
    <property type="protein sequence ID" value="MEE1885932.1"/>
    <property type="molecule type" value="Genomic_DNA"/>
</dbReference>
<evidence type="ECO:0000313" key="5">
    <source>
        <dbReference type="EMBL" id="MEE1885932.1"/>
    </source>
</evidence>
<sequence length="175" mass="20689">MKNFFELYDLPVSFSPDPAIVKKQYYALSKKYHPDFYANQSAEIQEEVLQLSTENTKAYQTFSDKKRLIEYVLQLLGAIKEEEHYNLPQDFLIEMMEINEKLMDLQFDPNVEELQKVKSLISKFEAGLNDELNLHTNDFDVVDEDHKQVKLSKIKDLYYRSKYLARLNETLTKMG</sequence>
<dbReference type="PANTHER" id="PTHR14021:SF15">
    <property type="entry name" value="IRON-SULFUR CLUSTER CO-CHAPERONE PROTEIN HSCB"/>
    <property type="match status" value="1"/>
</dbReference>
<dbReference type="SUPFAM" id="SSF47144">
    <property type="entry name" value="HSC20 (HSCB), C-terminal oligomerisation domain"/>
    <property type="match status" value="1"/>
</dbReference>
<dbReference type="PANTHER" id="PTHR14021">
    <property type="entry name" value="IRON-SULFUR CLUSTER CO-CHAPERONE PROTEIN HSCB"/>
    <property type="match status" value="1"/>
</dbReference>
<dbReference type="InterPro" id="IPR001623">
    <property type="entry name" value="DnaJ_domain"/>
</dbReference>
<proteinExistence type="inferred from homology"/>
<dbReference type="Gene3D" id="1.20.1280.20">
    <property type="entry name" value="HscB, C-terminal domain"/>
    <property type="match status" value="1"/>
</dbReference>
<dbReference type="SMART" id="SM00271">
    <property type="entry name" value="DnaJ"/>
    <property type="match status" value="1"/>
</dbReference>
<evidence type="ECO:0000256" key="1">
    <source>
        <dbReference type="ARBA" id="ARBA00010476"/>
    </source>
</evidence>
<dbReference type="InterPro" id="IPR036386">
    <property type="entry name" value="HscB_C_sf"/>
</dbReference>
<evidence type="ECO:0000313" key="6">
    <source>
        <dbReference type="Proteomes" id="UP001337681"/>
    </source>
</evidence>
<comment type="function">
    <text evidence="3">Co-chaperone involved in the maturation of iron-sulfur cluster-containing proteins. Seems to help targeting proteins to be folded toward HscA.</text>
</comment>
<feature type="domain" description="J" evidence="4">
    <location>
        <begin position="3"/>
        <end position="77"/>
    </location>
</feature>
<dbReference type="Gene3D" id="1.10.287.110">
    <property type="entry name" value="DnaJ domain"/>
    <property type="match status" value="1"/>
</dbReference>
<dbReference type="SUPFAM" id="SSF46565">
    <property type="entry name" value="Chaperone J-domain"/>
    <property type="match status" value="1"/>
</dbReference>
<dbReference type="PROSITE" id="PS50076">
    <property type="entry name" value="DNAJ_2"/>
    <property type="match status" value="1"/>
</dbReference>
<evidence type="ECO:0000256" key="2">
    <source>
        <dbReference type="ARBA" id="ARBA00023186"/>
    </source>
</evidence>
<evidence type="ECO:0000256" key="3">
    <source>
        <dbReference type="ARBA" id="ARBA00025596"/>
    </source>
</evidence>
<dbReference type="InterPro" id="IPR036869">
    <property type="entry name" value="J_dom_sf"/>
</dbReference>
<gene>
    <name evidence="5" type="ORF">VRU49_10945</name>
</gene>
<dbReference type="InterPro" id="IPR004640">
    <property type="entry name" value="HscB"/>
</dbReference>
<dbReference type="Pfam" id="PF07743">
    <property type="entry name" value="HSCB_C"/>
    <property type="match status" value="1"/>
</dbReference>
<name>A0ABU7H4G2_9SPHI</name>
<keyword evidence="2" id="KW-0143">Chaperone</keyword>
<organism evidence="5 6">
    <name type="scientific">Pedobacter flavus</name>
    <dbReference type="NCBI Taxonomy" id="3113906"/>
    <lineage>
        <taxon>Bacteria</taxon>
        <taxon>Pseudomonadati</taxon>
        <taxon>Bacteroidota</taxon>
        <taxon>Sphingobacteriia</taxon>
        <taxon>Sphingobacteriales</taxon>
        <taxon>Sphingobacteriaceae</taxon>
        <taxon>Pedobacter</taxon>
    </lineage>
</organism>
<comment type="similarity">
    <text evidence="1">Belongs to the HscB family.</text>
</comment>
<dbReference type="Proteomes" id="UP001337681">
    <property type="component" value="Unassembled WGS sequence"/>
</dbReference>
<accession>A0ABU7H4G2</accession>
<reference evidence="5 6" key="1">
    <citation type="submission" date="2024-01" db="EMBL/GenBank/DDBJ databases">
        <title>Pedobacter sp. nov., isolated from oil-contaminated soil.</title>
        <authorList>
            <person name="Le N.T.T."/>
        </authorList>
    </citation>
    <scope>NUCLEOTIDE SEQUENCE [LARGE SCALE GENOMIC DNA]</scope>
    <source>
        <strain evidence="5 6">VNH31</strain>
    </source>
</reference>
<evidence type="ECO:0000259" key="4">
    <source>
        <dbReference type="PROSITE" id="PS50076"/>
    </source>
</evidence>
<keyword evidence="6" id="KW-1185">Reference proteome</keyword>
<dbReference type="CDD" id="cd06257">
    <property type="entry name" value="DnaJ"/>
    <property type="match status" value="1"/>
</dbReference>